<evidence type="ECO:0000256" key="1">
    <source>
        <dbReference type="ARBA" id="ARBA00011738"/>
    </source>
</evidence>
<dbReference type="GO" id="GO:0050385">
    <property type="term" value="F:ureidoglycolate lyase activity"/>
    <property type="evidence" value="ECO:0007669"/>
    <property type="project" value="UniProtKB-EC"/>
</dbReference>
<keyword evidence="6" id="KW-1185">Reference proteome</keyword>
<dbReference type="AlphaFoldDB" id="A0A090D9N7"/>
<dbReference type="GO" id="GO:0006144">
    <property type="term" value="P:purine nucleobase metabolic process"/>
    <property type="evidence" value="ECO:0007669"/>
    <property type="project" value="UniProtKB-KW"/>
</dbReference>
<dbReference type="Gene3D" id="2.60.120.480">
    <property type="entry name" value="Ureidoglycolate hydrolase"/>
    <property type="match status" value="1"/>
</dbReference>
<evidence type="ECO:0008006" key="7">
    <source>
        <dbReference type="Google" id="ProtNLM"/>
    </source>
</evidence>
<protein>
    <recommendedName>
        <fullName evidence="7">Ureidoglycolate hydrolase</fullName>
    </recommendedName>
</protein>
<dbReference type="InterPro" id="IPR024060">
    <property type="entry name" value="Ureidoglycolate_lyase_dom_sf"/>
</dbReference>
<keyword evidence="2" id="KW-0659">Purine metabolism</keyword>
<dbReference type="GO" id="GO:0004848">
    <property type="term" value="F:ureidoglycolate hydrolase activity"/>
    <property type="evidence" value="ECO:0007669"/>
    <property type="project" value="InterPro"/>
</dbReference>
<dbReference type="InterPro" id="IPR011051">
    <property type="entry name" value="RmlC_Cupin_sf"/>
</dbReference>
<keyword evidence="3" id="KW-0456">Lyase</keyword>
<name>A0A090D9N7_MESPL</name>
<sequence>MIAPDHIIARHATAEAFAGFGTVYDLAGGSDEKVVWTAGNGWQDGFTHKPLIGGSGHLGMTSGGAAPWHCAEMERHLGTEEAIFCADAPVVLAVAPASAAPEPHRDRIEAFIISPGQAVVMDRGVWHDACRGLTQPTAYFWMAMCGLGTSPWVPVEGGPLLVLADAEQGAVA</sequence>
<evidence type="ECO:0000256" key="4">
    <source>
        <dbReference type="ARBA" id="ARBA00047684"/>
    </source>
</evidence>
<accession>A0A090D9N7</accession>
<dbReference type="GO" id="GO:0000256">
    <property type="term" value="P:allantoin catabolic process"/>
    <property type="evidence" value="ECO:0007669"/>
    <property type="project" value="InterPro"/>
</dbReference>
<evidence type="ECO:0000256" key="3">
    <source>
        <dbReference type="ARBA" id="ARBA00023239"/>
    </source>
</evidence>
<evidence type="ECO:0000313" key="5">
    <source>
        <dbReference type="EMBL" id="CDX11681.1"/>
    </source>
</evidence>
<comment type="subunit">
    <text evidence="1">Homodimer.</text>
</comment>
<gene>
    <name evidence="5" type="ORF">MPL3356_110100</name>
</gene>
<dbReference type="Proteomes" id="UP000045285">
    <property type="component" value="Unassembled WGS sequence"/>
</dbReference>
<dbReference type="SUPFAM" id="SSF51182">
    <property type="entry name" value="RmlC-like cupins"/>
    <property type="match status" value="1"/>
</dbReference>
<dbReference type="Pfam" id="PF04115">
    <property type="entry name" value="Ureidogly_lyase"/>
    <property type="match status" value="1"/>
</dbReference>
<proteinExistence type="predicted"/>
<dbReference type="EMBL" id="CCMZ01000003">
    <property type="protein sequence ID" value="CDX11681.1"/>
    <property type="molecule type" value="Genomic_DNA"/>
</dbReference>
<evidence type="ECO:0000313" key="6">
    <source>
        <dbReference type="Proteomes" id="UP000045285"/>
    </source>
</evidence>
<comment type="catalytic activity">
    <reaction evidence="4">
        <text>(S)-ureidoglycolate = urea + glyoxylate</text>
        <dbReference type="Rhea" id="RHEA:11304"/>
        <dbReference type="ChEBI" id="CHEBI:16199"/>
        <dbReference type="ChEBI" id="CHEBI:36655"/>
        <dbReference type="ChEBI" id="CHEBI:57296"/>
        <dbReference type="EC" id="4.3.2.3"/>
    </reaction>
</comment>
<reference evidence="6" key="1">
    <citation type="submission" date="2014-08" db="EMBL/GenBank/DDBJ databases">
        <authorList>
            <person name="Moulin L."/>
        </authorList>
    </citation>
    <scope>NUCLEOTIDE SEQUENCE [LARGE SCALE GENOMIC DNA]</scope>
</reference>
<dbReference type="InterPro" id="IPR007247">
    <property type="entry name" value="Ureidogly_lyase"/>
</dbReference>
<organism evidence="5 6">
    <name type="scientific">Mesorhizobium plurifarium</name>
    <dbReference type="NCBI Taxonomy" id="69974"/>
    <lineage>
        <taxon>Bacteria</taxon>
        <taxon>Pseudomonadati</taxon>
        <taxon>Pseudomonadota</taxon>
        <taxon>Alphaproteobacteria</taxon>
        <taxon>Hyphomicrobiales</taxon>
        <taxon>Phyllobacteriaceae</taxon>
        <taxon>Mesorhizobium</taxon>
    </lineage>
</organism>
<evidence type="ECO:0000256" key="2">
    <source>
        <dbReference type="ARBA" id="ARBA00022631"/>
    </source>
</evidence>